<evidence type="ECO:0000313" key="3">
    <source>
        <dbReference type="Proteomes" id="UP000076532"/>
    </source>
</evidence>
<feature type="region of interest" description="Disordered" evidence="1">
    <location>
        <begin position="1"/>
        <end position="86"/>
    </location>
</feature>
<feature type="compositionally biased region" description="Acidic residues" evidence="1">
    <location>
        <begin position="169"/>
        <end position="179"/>
    </location>
</feature>
<sequence length="179" mass="18479">MAGTKRAAEGSSPRTTRSSKVAKKDGDSSPKHAAKGGKKGSKSGMAASSFLKNALPLTAHVTHTPPSITDGSETVDAASADPGNIGGVKCLPSQFNTKSYGWKGNKRVTMEITNDAGEKEKVQVQITINATVIGSKNAPESAADEGGAADHAEEAEEKADQAEEKAVEEVEEKAEEAEA</sequence>
<feature type="compositionally biased region" description="Basic residues" evidence="1">
    <location>
        <begin position="32"/>
        <end position="41"/>
    </location>
</feature>
<accession>A0A166VCW5</accession>
<keyword evidence="3" id="KW-1185">Reference proteome</keyword>
<protein>
    <submittedName>
        <fullName evidence="2">Uncharacterized protein</fullName>
    </submittedName>
</protein>
<evidence type="ECO:0000313" key="2">
    <source>
        <dbReference type="EMBL" id="KZP32591.1"/>
    </source>
</evidence>
<name>A0A166VCW5_9AGAM</name>
<proteinExistence type="predicted"/>
<feature type="region of interest" description="Disordered" evidence="1">
    <location>
        <begin position="136"/>
        <end position="179"/>
    </location>
</feature>
<feature type="compositionally biased region" description="Basic and acidic residues" evidence="1">
    <location>
        <begin position="148"/>
        <end position="168"/>
    </location>
</feature>
<gene>
    <name evidence="2" type="ORF">FIBSPDRAFT_1036730</name>
</gene>
<evidence type="ECO:0000256" key="1">
    <source>
        <dbReference type="SAM" id="MobiDB-lite"/>
    </source>
</evidence>
<organism evidence="2 3">
    <name type="scientific">Athelia psychrophila</name>
    <dbReference type="NCBI Taxonomy" id="1759441"/>
    <lineage>
        <taxon>Eukaryota</taxon>
        <taxon>Fungi</taxon>
        <taxon>Dikarya</taxon>
        <taxon>Basidiomycota</taxon>
        <taxon>Agaricomycotina</taxon>
        <taxon>Agaricomycetes</taxon>
        <taxon>Agaricomycetidae</taxon>
        <taxon>Atheliales</taxon>
        <taxon>Atheliaceae</taxon>
        <taxon>Athelia</taxon>
    </lineage>
</organism>
<reference evidence="2 3" key="1">
    <citation type="journal article" date="2016" name="Mol. Biol. Evol.">
        <title>Comparative Genomics of Early-Diverging Mushroom-Forming Fungi Provides Insights into the Origins of Lignocellulose Decay Capabilities.</title>
        <authorList>
            <person name="Nagy L.G."/>
            <person name="Riley R."/>
            <person name="Tritt A."/>
            <person name="Adam C."/>
            <person name="Daum C."/>
            <person name="Floudas D."/>
            <person name="Sun H."/>
            <person name="Yadav J.S."/>
            <person name="Pangilinan J."/>
            <person name="Larsson K.H."/>
            <person name="Matsuura K."/>
            <person name="Barry K."/>
            <person name="Labutti K."/>
            <person name="Kuo R."/>
            <person name="Ohm R.A."/>
            <person name="Bhattacharya S.S."/>
            <person name="Shirouzu T."/>
            <person name="Yoshinaga Y."/>
            <person name="Martin F.M."/>
            <person name="Grigoriev I.V."/>
            <person name="Hibbett D.S."/>
        </authorList>
    </citation>
    <scope>NUCLEOTIDE SEQUENCE [LARGE SCALE GENOMIC DNA]</scope>
    <source>
        <strain evidence="2 3">CBS 109695</strain>
    </source>
</reference>
<dbReference type="Proteomes" id="UP000076532">
    <property type="component" value="Unassembled WGS sequence"/>
</dbReference>
<dbReference type="AlphaFoldDB" id="A0A166VCW5"/>
<dbReference type="EMBL" id="KV417485">
    <property type="protein sequence ID" value="KZP32591.1"/>
    <property type="molecule type" value="Genomic_DNA"/>
</dbReference>
<dbReference type="OrthoDB" id="2497589at2759"/>